<keyword evidence="2" id="KW-0378">Hydrolase</keyword>
<evidence type="ECO:0000256" key="1">
    <source>
        <dbReference type="SAM" id="Phobius"/>
    </source>
</evidence>
<organism evidence="2 3">
    <name type="scientific">Paraclostridium sordellii</name>
    <name type="common">Clostridium sordellii</name>
    <dbReference type="NCBI Taxonomy" id="1505"/>
    <lineage>
        <taxon>Bacteria</taxon>
        <taxon>Bacillati</taxon>
        <taxon>Bacillota</taxon>
        <taxon>Clostridia</taxon>
        <taxon>Peptostreptococcales</taxon>
        <taxon>Peptostreptococcaceae</taxon>
        <taxon>Paraclostridium</taxon>
    </lineage>
</organism>
<keyword evidence="1" id="KW-1133">Transmembrane helix</keyword>
<dbReference type="EMBL" id="CDNY01000003">
    <property type="protein sequence ID" value="CEO32949.1"/>
    <property type="molecule type" value="Genomic_DNA"/>
</dbReference>
<keyword evidence="1" id="KW-0812">Transmembrane</keyword>
<dbReference type="RefSeq" id="WP_057557963.1">
    <property type="nucleotide sequence ID" value="NZ_CDNY01000003.1"/>
</dbReference>
<feature type="transmembrane region" description="Helical" evidence="1">
    <location>
        <begin position="15"/>
        <end position="36"/>
    </location>
</feature>
<gene>
    <name evidence="2" type="ORF">UMC4404_09291</name>
</gene>
<keyword evidence="2" id="KW-0255">Endonuclease</keyword>
<keyword evidence="2" id="KW-0540">Nuclease</keyword>
<reference evidence="3" key="1">
    <citation type="submission" date="2015-01" db="EMBL/GenBank/DDBJ databases">
        <authorList>
            <person name="Aslett A.Martin."/>
            <person name="De Silva Nishadi"/>
        </authorList>
    </citation>
    <scope>NUCLEOTIDE SEQUENCE [LARGE SCALE GENOMIC DNA]</scope>
    <source>
        <strain evidence="3">UMC4404</strain>
    </source>
</reference>
<name>A0A9P1L1L0_PARSO</name>
<comment type="caution">
    <text evidence="2">The sequence shown here is derived from an EMBL/GenBank/DDBJ whole genome shotgun (WGS) entry which is preliminary data.</text>
</comment>
<evidence type="ECO:0000313" key="3">
    <source>
        <dbReference type="Proteomes" id="UP000049685"/>
    </source>
</evidence>
<dbReference type="AlphaFoldDB" id="A0A9P1L1L0"/>
<protein>
    <submittedName>
        <fullName evidence="2">Group I intron endonuclease</fullName>
    </submittedName>
</protein>
<evidence type="ECO:0000313" key="2">
    <source>
        <dbReference type="EMBL" id="CEO32949.1"/>
    </source>
</evidence>
<dbReference type="Proteomes" id="UP000049685">
    <property type="component" value="Unassembled WGS sequence"/>
</dbReference>
<proteinExistence type="predicted"/>
<sequence length="118" mass="13768">MKYSNKCDFDFTDNYMALLACIVTGLSVDECVRKIALQNRRDQKKKSNKKRTGNKSGCKETYVFDIETGELHKFQSGKEAAQNFGLNPAGVGFYIQHKYKYKHRYIFTRNKDFKFKGK</sequence>
<accession>A0A9P1L1L0</accession>
<keyword evidence="1" id="KW-0472">Membrane</keyword>
<dbReference type="GO" id="GO:0004519">
    <property type="term" value="F:endonuclease activity"/>
    <property type="evidence" value="ECO:0007669"/>
    <property type="project" value="UniProtKB-KW"/>
</dbReference>